<comment type="caution">
    <text evidence="4">The sequence shown here is derived from an EMBL/GenBank/DDBJ whole genome shotgun (WGS) entry which is preliminary data.</text>
</comment>
<organism evidence="4 5">
    <name type="scientific">Operophtera brumata</name>
    <name type="common">Winter moth</name>
    <name type="synonym">Phalaena brumata</name>
    <dbReference type="NCBI Taxonomy" id="104452"/>
    <lineage>
        <taxon>Eukaryota</taxon>
        <taxon>Metazoa</taxon>
        <taxon>Ecdysozoa</taxon>
        <taxon>Arthropoda</taxon>
        <taxon>Hexapoda</taxon>
        <taxon>Insecta</taxon>
        <taxon>Pterygota</taxon>
        <taxon>Neoptera</taxon>
        <taxon>Endopterygota</taxon>
        <taxon>Lepidoptera</taxon>
        <taxon>Glossata</taxon>
        <taxon>Ditrysia</taxon>
        <taxon>Geometroidea</taxon>
        <taxon>Geometridae</taxon>
        <taxon>Larentiinae</taxon>
        <taxon>Operophtera</taxon>
    </lineage>
</organism>
<feature type="region of interest" description="Disordered" evidence="2">
    <location>
        <begin position="261"/>
        <end position="362"/>
    </location>
</feature>
<evidence type="ECO:0000313" key="4">
    <source>
        <dbReference type="EMBL" id="KOB74873.1"/>
    </source>
</evidence>
<dbReference type="AlphaFoldDB" id="A0A0L7LH23"/>
<feature type="compositionally biased region" description="Basic and acidic residues" evidence="2">
    <location>
        <begin position="261"/>
        <end position="272"/>
    </location>
</feature>
<feature type="non-terminal residue" evidence="4">
    <location>
        <position position="511"/>
    </location>
</feature>
<evidence type="ECO:0000313" key="5">
    <source>
        <dbReference type="Proteomes" id="UP000037510"/>
    </source>
</evidence>
<feature type="compositionally biased region" description="Basic residues" evidence="2">
    <location>
        <begin position="332"/>
        <end position="342"/>
    </location>
</feature>
<feature type="coiled-coil region" evidence="1">
    <location>
        <begin position="178"/>
        <end position="212"/>
    </location>
</feature>
<sequence>MFCRADELSDSDNESIMAESDASLTVMEDGCQQTRKRAYLKDGSEGSSDSTRSTKSKKKAQAKKAKKPSTLADTHDVGLADAKRQLNLARRVQLQQDLEEKVAAKEQQACVARAKSGYGASSVLYADYPLAELERMAQEDKEEIVDVASKSSNLKGTFQKSLKCRAASMCGIVRELVQRTATDETRQLQAKVDRLQLEVSQLHKKLAEATARPAQADLRPAVEGPSNLEDTIRKVIMEERAFTRACFAGIEDRLLPEKRLRPPLAADKRQREPGPSSQGEDALLPCTTLSNQPWTEVVSKGKGKAKKKARTAATPVVPASTPPGPSQTTGKGKGKGKGKKSATKPATAAPAAKRAPAGARKSLVPPKTAAVVVTLTAEAAEQGETYESVLKRARTNADPTQLGISKVACRRTQTGARIFEFSGTQGGANADLFASKLREVIADVAKVARPVKSAALEVTDLDDSVTKEEVLAAVAAIGGCDVAAVQGRGIRPGRGGMGTIRLECPVTAAKA</sequence>
<reference evidence="4 5" key="1">
    <citation type="journal article" date="2015" name="Genome Biol. Evol.">
        <title>The genome of winter moth (Operophtera brumata) provides a genomic perspective on sexual dimorphism and phenology.</title>
        <authorList>
            <person name="Derks M.F."/>
            <person name="Smit S."/>
            <person name="Salis L."/>
            <person name="Schijlen E."/>
            <person name="Bossers A."/>
            <person name="Mateman C."/>
            <person name="Pijl A.S."/>
            <person name="de Ridder D."/>
            <person name="Groenen M.A."/>
            <person name="Visser M.E."/>
            <person name="Megens H.J."/>
        </authorList>
    </citation>
    <scope>NUCLEOTIDE SEQUENCE [LARGE SCALE GENOMIC DNA]</scope>
    <source>
        <strain evidence="4">WM2013NL</strain>
        <tissue evidence="4">Head and thorax</tissue>
    </source>
</reference>
<feature type="compositionally biased region" description="Low complexity" evidence="2">
    <location>
        <begin position="343"/>
        <end position="362"/>
    </location>
</feature>
<feature type="compositionally biased region" description="Basic residues" evidence="2">
    <location>
        <begin position="301"/>
        <end position="310"/>
    </location>
</feature>
<keyword evidence="1" id="KW-0175">Coiled coil</keyword>
<protein>
    <submittedName>
        <fullName evidence="4">Gag-like protein</fullName>
    </submittedName>
</protein>
<keyword evidence="5" id="KW-1185">Reference proteome</keyword>
<dbReference type="EMBL" id="JTDY01010339">
    <property type="protein sequence ID" value="KOB58236.1"/>
    <property type="molecule type" value="Genomic_DNA"/>
</dbReference>
<proteinExistence type="predicted"/>
<accession>A0A0L7LH23</accession>
<feature type="compositionally biased region" description="Basic residues" evidence="2">
    <location>
        <begin position="54"/>
        <end position="67"/>
    </location>
</feature>
<dbReference type="Proteomes" id="UP000037510">
    <property type="component" value="Unassembled WGS sequence"/>
</dbReference>
<evidence type="ECO:0000313" key="3">
    <source>
        <dbReference type="EMBL" id="KOB58236.1"/>
    </source>
</evidence>
<evidence type="ECO:0000256" key="2">
    <source>
        <dbReference type="SAM" id="MobiDB-lite"/>
    </source>
</evidence>
<name>A0A0L7LH23_OPEBR</name>
<gene>
    <name evidence="4" type="ORF">OBRU01_08383</name>
    <name evidence="3" type="ORF">OBRU01_22046</name>
</gene>
<evidence type="ECO:0000256" key="1">
    <source>
        <dbReference type="SAM" id="Coils"/>
    </source>
</evidence>
<dbReference type="EMBL" id="JTDY01001104">
    <property type="protein sequence ID" value="KOB74873.1"/>
    <property type="molecule type" value="Genomic_DNA"/>
</dbReference>
<feature type="region of interest" description="Disordered" evidence="2">
    <location>
        <begin position="1"/>
        <end position="76"/>
    </location>
</feature>